<keyword evidence="4" id="KW-1185">Reference proteome</keyword>
<dbReference type="InterPro" id="IPR003509">
    <property type="entry name" value="UPF0102_YraN-like"/>
</dbReference>
<dbReference type="NCBIfam" id="NF009150">
    <property type="entry name" value="PRK12497.1-3"/>
    <property type="match status" value="1"/>
</dbReference>
<dbReference type="PANTHER" id="PTHR34039:SF1">
    <property type="entry name" value="UPF0102 PROTEIN YRAN"/>
    <property type="match status" value="1"/>
</dbReference>
<evidence type="ECO:0000256" key="1">
    <source>
        <dbReference type="ARBA" id="ARBA00006738"/>
    </source>
</evidence>
<name>A0ABQ4NZJ1_9GAMM</name>
<gene>
    <name evidence="3" type="ORF">TUM4438_01910</name>
</gene>
<dbReference type="HAMAP" id="MF_00048">
    <property type="entry name" value="UPF0102"/>
    <property type="match status" value="1"/>
</dbReference>
<evidence type="ECO:0000313" key="4">
    <source>
        <dbReference type="Proteomes" id="UP000887104"/>
    </source>
</evidence>
<dbReference type="EMBL" id="BPEY01000002">
    <property type="protein sequence ID" value="GIU40515.1"/>
    <property type="molecule type" value="Genomic_DNA"/>
</dbReference>
<organism evidence="3 4">
    <name type="scientific">Shewanella sairae</name>
    <dbReference type="NCBI Taxonomy" id="190310"/>
    <lineage>
        <taxon>Bacteria</taxon>
        <taxon>Pseudomonadati</taxon>
        <taxon>Pseudomonadota</taxon>
        <taxon>Gammaproteobacteria</taxon>
        <taxon>Alteromonadales</taxon>
        <taxon>Shewanellaceae</taxon>
        <taxon>Shewanella</taxon>
    </lineage>
</organism>
<reference evidence="3" key="1">
    <citation type="submission" date="2021-05" db="EMBL/GenBank/DDBJ databases">
        <title>Molecular characterization for Shewanella algae harboring chromosomal blaOXA-55-like strains isolated from clinical and environment sample.</title>
        <authorList>
            <person name="Ohama Y."/>
            <person name="Aoki K."/>
            <person name="Harada S."/>
            <person name="Moriya K."/>
            <person name="Ishii Y."/>
            <person name="Tateda K."/>
        </authorList>
    </citation>
    <scope>NUCLEOTIDE SEQUENCE</scope>
    <source>
        <strain evidence="3">JCM 11563</strain>
    </source>
</reference>
<comment type="similarity">
    <text evidence="1 2">Belongs to the UPF0102 family.</text>
</comment>
<proteinExistence type="inferred from homology"/>
<protein>
    <recommendedName>
        <fullName evidence="2">UPF0102 protein TUM4438_01910</fullName>
    </recommendedName>
</protein>
<dbReference type="PANTHER" id="PTHR34039">
    <property type="entry name" value="UPF0102 PROTEIN YRAN"/>
    <property type="match status" value="1"/>
</dbReference>
<dbReference type="InterPro" id="IPR011335">
    <property type="entry name" value="Restrct_endonuc-II-like"/>
</dbReference>
<evidence type="ECO:0000313" key="3">
    <source>
        <dbReference type="EMBL" id="GIU40515.1"/>
    </source>
</evidence>
<dbReference type="RefSeq" id="WP_220778467.1">
    <property type="nucleotide sequence ID" value="NZ_BPEY01000002.1"/>
</dbReference>
<dbReference type="InterPro" id="IPR011856">
    <property type="entry name" value="tRNA_endonuc-like_dom_sf"/>
</dbReference>
<dbReference type="Pfam" id="PF02021">
    <property type="entry name" value="UPF0102"/>
    <property type="match status" value="1"/>
</dbReference>
<dbReference type="SUPFAM" id="SSF52980">
    <property type="entry name" value="Restriction endonuclease-like"/>
    <property type="match status" value="1"/>
</dbReference>
<comment type="caution">
    <text evidence="3">The sequence shown here is derived from an EMBL/GenBank/DDBJ whole genome shotgun (WGS) entry which is preliminary data.</text>
</comment>
<dbReference type="Proteomes" id="UP000887104">
    <property type="component" value="Unassembled WGS sequence"/>
</dbReference>
<dbReference type="NCBIfam" id="TIGR00252">
    <property type="entry name" value="YraN family protein"/>
    <property type="match status" value="1"/>
</dbReference>
<sequence length="112" mass="12892">MANTDNQGQIAEYKARQYLEQQGLSFVEQNVRYRFGEIDIVMKDGKDWVFVEVKYRSPSRYGGAVNALSSAQTQRIRKAASHYIQINRIDAICRFDVIAADPNGIQWIRDAF</sequence>
<dbReference type="Gene3D" id="3.40.1350.10">
    <property type="match status" value="1"/>
</dbReference>
<accession>A0ABQ4NZJ1</accession>
<evidence type="ECO:0000256" key="2">
    <source>
        <dbReference type="HAMAP-Rule" id="MF_00048"/>
    </source>
</evidence>